<reference evidence="2 3" key="1">
    <citation type="journal article" date="2019" name="Commun. Biol.">
        <title>The bagworm genome reveals a unique fibroin gene that provides high tensile strength.</title>
        <authorList>
            <person name="Kono N."/>
            <person name="Nakamura H."/>
            <person name="Ohtoshi R."/>
            <person name="Tomita M."/>
            <person name="Numata K."/>
            <person name="Arakawa K."/>
        </authorList>
    </citation>
    <scope>NUCLEOTIDE SEQUENCE [LARGE SCALE GENOMIC DNA]</scope>
</reference>
<evidence type="ECO:0000313" key="2">
    <source>
        <dbReference type="EMBL" id="GBP64538.1"/>
    </source>
</evidence>
<protein>
    <submittedName>
        <fullName evidence="2">Uncharacterized protein</fullName>
    </submittedName>
</protein>
<evidence type="ECO:0000313" key="3">
    <source>
        <dbReference type="Proteomes" id="UP000299102"/>
    </source>
</evidence>
<comment type="caution">
    <text evidence="2">The sequence shown here is derived from an EMBL/GenBank/DDBJ whole genome shotgun (WGS) entry which is preliminary data.</text>
</comment>
<dbReference type="EMBL" id="BGZK01000901">
    <property type="protein sequence ID" value="GBP64538.1"/>
    <property type="molecule type" value="Genomic_DNA"/>
</dbReference>
<keyword evidence="3" id="KW-1185">Reference proteome</keyword>
<gene>
    <name evidence="2" type="ORF">EVAR_89584_1</name>
</gene>
<name>A0A4C1XM40_EUMVA</name>
<organism evidence="2 3">
    <name type="scientific">Eumeta variegata</name>
    <name type="common">Bagworm moth</name>
    <name type="synonym">Eumeta japonica</name>
    <dbReference type="NCBI Taxonomy" id="151549"/>
    <lineage>
        <taxon>Eukaryota</taxon>
        <taxon>Metazoa</taxon>
        <taxon>Ecdysozoa</taxon>
        <taxon>Arthropoda</taxon>
        <taxon>Hexapoda</taxon>
        <taxon>Insecta</taxon>
        <taxon>Pterygota</taxon>
        <taxon>Neoptera</taxon>
        <taxon>Endopterygota</taxon>
        <taxon>Lepidoptera</taxon>
        <taxon>Glossata</taxon>
        <taxon>Ditrysia</taxon>
        <taxon>Tineoidea</taxon>
        <taxon>Psychidae</taxon>
        <taxon>Oiketicinae</taxon>
        <taxon>Eumeta</taxon>
    </lineage>
</organism>
<feature type="region of interest" description="Disordered" evidence="1">
    <location>
        <begin position="48"/>
        <end position="67"/>
    </location>
</feature>
<evidence type="ECO:0000256" key="1">
    <source>
        <dbReference type="SAM" id="MobiDB-lite"/>
    </source>
</evidence>
<dbReference type="Proteomes" id="UP000299102">
    <property type="component" value="Unassembled WGS sequence"/>
</dbReference>
<dbReference type="AlphaFoldDB" id="A0A4C1XM40"/>
<accession>A0A4C1XM40</accession>
<proteinExistence type="predicted"/>
<sequence>MQVYEAFDNESVLNWISKMGIKRRTMVTLEMAYNGYVADKNKEASARSRLGAAGGGRRARAAVPDERAPSRTRLSENFLLLRYR</sequence>